<dbReference type="InterPro" id="IPR009071">
    <property type="entry name" value="HMG_box_dom"/>
</dbReference>
<dbReference type="Pfam" id="PF00505">
    <property type="entry name" value="HMG_box"/>
    <property type="match status" value="1"/>
</dbReference>
<dbReference type="Proteomes" id="UP000815677">
    <property type="component" value="Unassembled WGS sequence"/>
</dbReference>
<evidence type="ECO:0000313" key="4">
    <source>
        <dbReference type="EMBL" id="GAT47438.1"/>
    </source>
</evidence>
<feature type="region of interest" description="Disordered" evidence="2">
    <location>
        <begin position="88"/>
        <end position="119"/>
    </location>
</feature>
<evidence type="ECO:0000259" key="3">
    <source>
        <dbReference type="PROSITE" id="PS50118"/>
    </source>
</evidence>
<dbReference type="EMBL" id="DF843512">
    <property type="protein sequence ID" value="GAT47438.1"/>
    <property type="molecule type" value="Genomic_DNA"/>
</dbReference>
<sequence length="453" mass="48716">MRPHLPVPCSSFPSADMPVARRSTPYPRPHEEDSPSLSGSNYSPTPPPQTTIATPEPTSEAADAFLGSQIVLPTLPVLAPPITLKIPAARTKRARKPSSKPTTAGSRGGRGASRNTTLFRLDDAGKYNRVPKPRNAFFVFRAEYLQSLLPSADKSCREPRYVGDQWKALSADARVPYQVKAASEAAEYRALLDHWADDGTSGESNASVGQPAGIVIPDEVLTAPTRIRKGRGRPKNEIQDGRSAGTPCMSAATVYEQELVTVTVQVKVEDTDIDLASLEAPAVDSNNLYQLADVPVPGPVEPELSELSPLQSTPVLVQNELDASVDVFNFLPQSLPGPSISTDEHLLYGGWDECNASESCFGNNPDSDSDQDFDPWYEFCDSSPKPAAQPTRIGTGILMQSSASSTCDDAFYSITAGLDEGCKLREGWWTANDGFPVLPSVGDILDLEARNAV</sequence>
<evidence type="ECO:0000256" key="1">
    <source>
        <dbReference type="PROSITE-ProRule" id="PRU00267"/>
    </source>
</evidence>
<dbReference type="PROSITE" id="PS50118">
    <property type="entry name" value="HMG_BOX_2"/>
    <property type="match status" value="1"/>
</dbReference>
<dbReference type="InterPro" id="IPR036910">
    <property type="entry name" value="HMG_box_dom_sf"/>
</dbReference>
<feature type="region of interest" description="Disordered" evidence="2">
    <location>
        <begin position="1"/>
        <end position="56"/>
    </location>
</feature>
<dbReference type="Gene3D" id="1.10.30.10">
    <property type="entry name" value="High mobility group box domain"/>
    <property type="match status" value="1"/>
</dbReference>
<evidence type="ECO:0000313" key="5">
    <source>
        <dbReference type="Proteomes" id="UP000815677"/>
    </source>
</evidence>
<dbReference type="SUPFAM" id="SSF47095">
    <property type="entry name" value="HMG-box"/>
    <property type="match status" value="1"/>
</dbReference>
<feature type="DNA-binding region" description="HMG box" evidence="1">
    <location>
        <begin position="130"/>
        <end position="196"/>
    </location>
</feature>
<keyword evidence="1" id="KW-0539">Nucleus</keyword>
<protein>
    <recommendedName>
        <fullName evidence="3">HMG box domain-containing protein</fullName>
    </recommendedName>
</protein>
<accession>A0ABQ0L8G0</accession>
<reference evidence="4" key="1">
    <citation type="submission" date="2014-09" db="EMBL/GenBank/DDBJ databases">
        <title>Genome sequence of the luminous mushroom Mycena chlorophos for searching fungal bioluminescence genes.</title>
        <authorList>
            <person name="Tanaka Y."/>
            <person name="Kasuga D."/>
            <person name="Oba Y."/>
            <person name="Hase S."/>
            <person name="Sato K."/>
            <person name="Oba Y."/>
            <person name="Sakakibara Y."/>
        </authorList>
    </citation>
    <scope>NUCLEOTIDE SEQUENCE</scope>
</reference>
<organism evidence="4 5">
    <name type="scientific">Mycena chlorophos</name>
    <name type="common">Agaric fungus</name>
    <name type="synonym">Agaricus chlorophos</name>
    <dbReference type="NCBI Taxonomy" id="658473"/>
    <lineage>
        <taxon>Eukaryota</taxon>
        <taxon>Fungi</taxon>
        <taxon>Dikarya</taxon>
        <taxon>Basidiomycota</taxon>
        <taxon>Agaricomycotina</taxon>
        <taxon>Agaricomycetes</taxon>
        <taxon>Agaricomycetidae</taxon>
        <taxon>Agaricales</taxon>
        <taxon>Marasmiineae</taxon>
        <taxon>Mycenaceae</taxon>
        <taxon>Mycena</taxon>
    </lineage>
</organism>
<gene>
    <name evidence="4" type="ORF">MCHLO_04899</name>
</gene>
<feature type="domain" description="HMG box" evidence="3">
    <location>
        <begin position="130"/>
        <end position="196"/>
    </location>
</feature>
<dbReference type="SMART" id="SM00398">
    <property type="entry name" value="HMG"/>
    <property type="match status" value="1"/>
</dbReference>
<keyword evidence="5" id="KW-1185">Reference proteome</keyword>
<evidence type="ECO:0000256" key="2">
    <source>
        <dbReference type="SAM" id="MobiDB-lite"/>
    </source>
</evidence>
<proteinExistence type="predicted"/>
<name>A0ABQ0L8G0_MYCCL</name>
<keyword evidence="1" id="KW-0238">DNA-binding</keyword>